<dbReference type="PANTHER" id="PTHR43741">
    <property type="entry name" value="FMN-DEPENDENT NADH-AZOREDUCTASE 1"/>
    <property type="match status" value="1"/>
</dbReference>
<comment type="caution">
    <text evidence="8">The sequence shown here is derived from an EMBL/GenBank/DDBJ whole genome shotgun (WGS) entry which is preliminary data.</text>
</comment>
<evidence type="ECO:0000256" key="4">
    <source>
        <dbReference type="ARBA" id="ARBA00023027"/>
    </source>
</evidence>
<comment type="cofactor">
    <cofactor evidence="6">
        <name>FMN</name>
        <dbReference type="ChEBI" id="CHEBI:58210"/>
    </cofactor>
    <text evidence="6">Binds 1 FMN per subunit.</text>
</comment>
<gene>
    <name evidence="6" type="primary">azoR</name>
    <name evidence="8" type="ORF">ACFQ14_03100</name>
</gene>
<keyword evidence="4 6" id="KW-0520">NAD</keyword>
<dbReference type="EC" id="1.7.1.17" evidence="6"/>
<evidence type="ECO:0000256" key="2">
    <source>
        <dbReference type="ARBA" id="ARBA00022643"/>
    </source>
</evidence>
<dbReference type="RefSeq" id="WP_377211231.1">
    <property type="nucleotide sequence ID" value="NZ_JBHTJV010000002.1"/>
</dbReference>
<sequence length="204" mass="22261">MSSTETILLINSSARSADSYSLPLAKQLAEGLQSKLNGAEIVERDLTENTPPVVNAAWFAAAYTPQEEITDETRASLAASDEIVDEFQKASALVITVPIYNFTVSAQLKLWIDQVCRFGRTFTYTENGPKPLGEDRPCYLVVASGGTQIGSEIDFATGYLKHVLGFIGITNIHIVEADQLMQHADEKLPAAKKQVEEYITSFAA</sequence>
<proteinExistence type="inferred from homology"/>
<evidence type="ECO:0000256" key="6">
    <source>
        <dbReference type="HAMAP-Rule" id="MF_01216"/>
    </source>
</evidence>
<name>A0ABW3FEX5_9HYPH</name>
<comment type="subunit">
    <text evidence="6">Homodimer.</text>
</comment>
<evidence type="ECO:0000256" key="3">
    <source>
        <dbReference type="ARBA" id="ARBA00023002"/>
    </source>
</evidence>
<dbReference type="Proteomes" id="UP001597101">
    <property type="component" value="Unassembled WGS sequence"/>
</dbReference>
<dbReference type="Gene3D" id="3.40.50.360">
    <property type="match status" value="1"/>
</dbReference>
<comment type="function">
    <text evidence="6">Also exhibits azoreductase activity. Catalyzes the reductive cleavage of the azo bond in aromatic azo compounds to the corresponding amines.</text>
</comment>
<dbReference type="InterPro" id="IPR029039">
    <property type="entry name" value="Flavoprotein-like_sf"/>
</dbReference>
<dbReference type="EC" id="1.6.5.-" evidence="6"/>
<dbReference type="EMBL" id="JBHTJV010000002">
    <property type="protein sequence ID" value="MFD0915386.1"/>
    <property type="molecule type" value="Genomic_DNA"/>
</dbReference>
<dbReference type="PANTHER" id="PTHR43741:SF4">
    <property type="entry name" value="FMN-DEPENDENT NADH:QUINONE OXIDOREDUCTASE"/>
    <property type="match status" value="1"/>
</dbReference>
<evidence type="ECO:0000259" key="7">
    <source>
        <dbReference type="Pfam" id="PF02525"/>
    </source>
</evidence>
<dbReference type="SUPFAM" id="SSF52218">
    <property type="entry name" value="Flavoproteins"/>
    <property type="match status" value="1"/>
</dbReference>
<keyword evidence="1 6" id="KW-0285">Flavoprotein</keyword>
<feature type="binding site" evidence="6">
    <location>
        <begin position="19"/>
        <end position="21"/>
    </location>
    <ligand>
        <name>FMN</name>
        <dbReference type="ChEBI" id="CHEBI:58210"/>
    </ligand>
</feature>
<dbReference type="Pfam" id="PF02525">
    <property type="entry name" value="Flavodoxin_2"/>
    <property type="match status" value="1"/>
</dbReference>
<dbReference type="InterPro" id="IPR003680">
    <property type="entry name" value="Flavodoxin_fold"/>
</dbReference>
<accession>A0ABW3FEX5</accession>
<keyword evidence="9" id="KW-1185">Reference proteome</keyword>
<comment type="similarity">
    <text evidence="6">Belongs to the azoreductase type 1 family.</text>
</comment>
<dbReference type="HAMAP" id="MF_01216">
    <property type="entry name" value="Azoreductase_type1"/>
    <property type="match status" value="1"/>
</dbReference>
<keyword evidence="2 6" id="KW-0288">FMN</keyword>
<comment type="catalytic activity">
    <reaction evidence="6">
        <text>2 a quinone + NADH + H(+) = 2 a 1,4-benzosemiquinone + NAD(+)</text>
        <dbReference type="Rhea" id="RHEA:65952"/>
        <dbReference type="ChEBI" id="CHEBI:15378"/>
        <dbReference type="ChEBI" id="CHEBI:57540"/>
        <dbReference type="ChEBI" id="CHEBI:57945"/>
        <dbReference type="ChEBI" id="CHEBI:132124"/>
        <dbReference type="ChEBI" id="CHEBI:134225"/>
    </reaction>
</comment>
<evidence type="ECO:0000313" key="8">
    <source>
        <dbReference type="EMBL" id="MFD0915386.1"/>
    </source>
</evidence>
<dbReference type="InterPro" id="IPR023048">
    <property type="entry name" value="NADH:quinone_OxRdtase_FMN_depd"/>
</dbReference>
<reference evidence="9" key="1">
    <citation type="journal article" date="2019" name="Int. J. Syst. Evol. Microbiol.">
        <title>The Global Catalogue of Microorganisms (GCM) 10K type strain sequencing project: providing services to taxonomists for standard genome sequencing and annotation.</title>
        <authorList>
            <consortium name="The Broad Institute Genomics Platform"/>
            <consortium name="The Broad Institute Genome Sequencing Center for Infectious Disease"/>
            <person name="Wu L."/>
            <person name="Ma J."/>
        </authorList>
    </citation>
    <scope>NUCLEOTIDE SEQUENCE [LARGE SCALE GENOMIC DNA]</scope>
    <source>
        <strain evidence="9">CCUG 60023</strain>
    </source>
</reference>
<organism evidence="8 9">
    <name type="scientific">Pseudahrensia aquimaris</name>
    <dbReference type="NCBI Taxonomy" id="744461"/>
    <lineage>
        <taxon>Bacteria</taxon>
        <taxon>Pseudomonadati</taxon>
        <taxon>Pseudomonadota</taxon>
        <taxon>Alphaproteobacteria</taxon>
        <taxon>Hyphomicrobiales</taxon>
        <taxon>Ahrensiaceae</taxon>
        <taxon>Pseudahrensia</taxon>
    </lineage>
</organism>
<comment type="catalytic activity">
    <reaction evidence="5">
        <text>N,N-dimethyl-1,4-phenylenediamine + anthranilate + 2 NAD(+) = 2-(4-dimethylaminophenyl)diazenylbenzoate + 2 NADH + 2 H(+)</text>
        <dbReference type="Rhea" id="RHEA:55872"/>
        <dbReference type="ChEBI" id="CHEBI:15378"/>
        <dbReference type="ChEBI" id="CHEBI:15783"/>
        <dbReference type="ChEBI" id="CHEBI:16567"/>
        <dbReference type="ChEBI" id="CHEBI:57540"/>
        <dbReference type="ChEBI" id="CHEBI:57945"/>
        <dbReference type="ChEBI" id="CHEBI:71579"/>
        <dbReference type="EC" id="1.7.1.17"/>
    </reaction>
    <physiologicalReaction direction="right-to-left" evidence="5">
        <dbReference type="Rhea" id="RHEA:55874"/>
    </physiologicalReaction>
</comment>
<feature type="binding site" evidence="6">
    <location>
        <position position="13"/>
    </location>
    <ligand>
        <name>FMN</name>
        <dbReference type="ChEBI" id="CHEBI:58210"/>
    </ligand>
</feature>
<feature type="domain" description="Flavodoxin-like fold" evidence="7">
    <location>
        <begin position="6"/>
        <end position="198"/>
    </location>
</feature>
<evidence type="ECO:0000313" key="9">
    <source>
        <dbReference type="Proteomes" id="UP001597101"/>
    </source>
</evidence>
<keyword evidence="3 6" id="KW-0560">Oxidoreductase</keyword>
<evidence type="ECO:0000256" key="1">
    <source>
        <dbReference type="ARBA" id="ARBA00022630"/>
    </source>
</evidence>
<dbReference type="InterPro" id="IPR050104">
    <property type="entry name" value="FMN-dep_NADH:Q_OxRdtase_AzoR1"/>
</dbReference>
<evidence type="ECO:0000256" key="5">
    <source>
        <dbReference type="ARBA" id="ARBA00048542"/>
    </source>
</evidence>
<comment type="function">
    <text evidence="6">Quinone reductase that provides resistance to thiol-specific stress caused by electrophilic quinones.</text>
</comment>
<comment type="caution">
    <text evidence="6">Lacks conserved residue(s) required for the propagation of feature annotation.</text>
</comment>
<protein>
    <recommendedName>
        <fullName evidence="6">FMN dependent NADH:quinone oxidoreductase</fullName>
        <ecNumber evidence="6">1.6.5.-</ecNumber>
    </recommendedName>
    <alternativeName>
        <fullName evidence="6">Azo-dye reductase</fullName>
    </alternativeName>
    <alternativeName>
        <fullName evidence="6">FMN-dependent NADH-azo compound oxidoreductase</fullName>
    </alternativeName>
    <alternativeName>
        <fullName evidence="6">FMN-dependent NADH-azoreductase</fullName>
        <ecNumber evidence="6">1.7.1.17</ecNumber>
    </alternativeName>
</protein>